<dbReference type="EMBL" id="JACHHZ010000006">
    <property type="protein sequence ID" value="MBB6095650.1"/>
    <property type="molecule type" value="Genomic_DNA"/>
</dbReference>
<evidence type="ECO:0000256" key="1">
    <source>
        <dbReference type="ARBA" id="ARBA00022763"/>
    </source>
</evidence>
<proteinExistence type="predicted"/>
<dbReference type="PANTHER" id="PTHR35369:SF3">
    <property type="entry name" value="TRANSLESION DNA SYNTHESIS-ASSOCIATED PROTEIN IMUA"/>
    <property type="match status" value="1"/>
</dbReference>
<evidence type="ECO:0008006" key="4">
    <source>
        <dbReference type="Google" id="ProtNLM"/>
    </source>
</evidence>
<sequence length="234" mass="25340">MNRAATLQQLTQLCNLNREGVAPPAIEASGHPELDARLPHGGWQSGTIVELMPAEIGIGEFRLLMPAVSRITQGERYVALVSPPYIPFAPALKNHGVRLDHLLVIRAEKNTDTLWTLEQTLRCKSFGAVVGWPTSIRDRDVRRLQLAAEAGRSTGFIYRPPVAALEASPAAVRMRLQTNEQGLLIDVLKCRGTRGGFSIALNHQSLPSEPHAQQPENVSGALSGLLAHSLAANS</sequence>
<evidence type="ECO:0000313" key="3">
    <source>
        <dbReference type="Proteomes" id="UP000588068"/>
    </source>
</evidence>
<dbReference type="Proteomes" id="UP000588068">
    <property type="component" value="Unassembled WGS sequence"/>
</dbReference>
<dbReference type="RefSeq" id="WP_184335050.1">
    <property type="nucleotide sequence ID" value="NZ_JACHHZ010000006.1"/>
</dbReference>
<dbReference type="InterPro" id="IPR017166">
    <property type="entry name" value="UCP037290"/>
</dbReference>
<comment type="caution">
    <text evidence="2">The sequence shown here is derived from an EMBL/GenBank/DDBJ whole genome shotgun (WGS) entry which is preliminary data.</text>
</comment>
<dbReference type="PANTHER" id="PTHR35369">
    <property type="entry name" value="BLR3025 PROTEIN-RELATED"/>
    <property type="match status" value="1"/>
</dbReference>
<dbReference type="InterPro" id="IPR047610">
    <property type="entry name" value="ImuA_translesion"/>
</dbReference>
<dbReference type="NCBIfam" id="NF033429">
    <property type="entry name" value="ImuA_translesion"/>
    <property type="match status" value="1"/>
</dbReference>
<dbReference type="InterPro" id="IPR027417">
    <property type="entry name" value="P-loop_NTPase"/>
</dbReference>
<dbReference type="Gene3D" id="3.40.50.300">
    <property type="entry name" value="P-loop containing nucleotide triphosphate hydrolases"/>
    <property type="match status" value="1"/>
</dbReference>
<keyword evidence="1" id="KW-0227">DNA damage</keyword>
<dbReference type="PIRSF" id="PIRSF037290">
    <property type="entry name" value="UCP037290"/>
    <property type="match status" value="1"/>
</dbReference>
<protein>
    <recommendedName>
        <fullName evidence="4">Translesion DNA synthesis-associated protein ImuA</fullName>
    </recommendedName>
</protein>
<dbReference type="InterPro" id="IPR050356">
    <property type="entry name" value="SulA_CellDiv_inhibitor"/>
</dbReference>
<dbReference type="AlphaFoldDB" id="A0A841HTW7"/>
<reference evidence="2 3" key="1">
    <citation type="submission" date="2020-08" db="EMBL/GenBank/DDBJ databases">
        <title>Genomic Encyclopedia of Type Strains, Phase IV (KMG-IV): sequencing the most valuable type-strain genomes for metagenomic binning, comparative biology and taxonomic classification.</title>
        <authorList>
            <person name="Goeker M."/>
        </authorList>
    </citation>
    <scope>NUCLEOTIDE SEQUENCE [LARGE SCALE GENOMIC DNA]</scope>
    <source>
        <strain evidence="2 3">DSM 26723</strain>
    </source>
</reference>
<gene>
    <name evidence="2" type="ORF">HNQ60_004541</name>
</gene>
<dbReference type="GO" id="GO:0006281">
    <property type="term" value="P:DNA repair"/>
    <property type="evidence" value="ECO:0007669"/>
    <property type="project" value="TreeGrafter"/>
</dbReference>
<accession>A0A841HTW7</accession>
<name>A0A841HTW7_9GAMM</name>
<evidence type="ECO:0000313" key="2">
    <source>
        <dbReference type="EMBL" id="MBB6095650.1"/>
    </source>
</evidence>
<organism evidence="2 3">
    <name type="scientific">Povalibacter uvarum</name>
    <dbReference type="NCBI Taxonomy" id="732238"/>
    <lineage>
        <taxon>Bacteria</taxon>
        <taxon>Pseudomonadati</taxon>
        <taxon>Pseudomonadota</taxon>
        <taxon>Gammaproteobacteria</taxon>
        <taxon>Steroidobacterales</taxon>
        <taxon>Steroidobacteraceae</taxon>
        <taxon>Povalibacter</taxon>
    </lineage>
</organism>
<dbReference type="SUPFAM" id="SSF52540">
    <property type="entry name" value="P-loop containing nucleoside triphosphate hydrolases"/>
    <property type="match status" value="1"/>
</dbReference>
<keyword evidence="3" id="KW-1185">Reference proteome</keyword>